<protein>
    <submittedName>
        <fullName evidence="1">Uncharacterized protein</fullName>
    </submittedName>
</protein>
<sequence>MAAYLKKPNMYLQSSLFLPAILFAQSSFAYNCCFEMELTGRHTIAQIIGSGDGNIEFWQPKTDCVIYIEKRGGSCATWKQHIVPGYCQALAPWGHIGVTDAKKC</sequence>
<name>A0A8H3YSA3_VENIN</name>
<proteinExistence type="predicted"/>
<dbReference type="AlphaFoldDB" id="A0A8H3YSA3"/>
<dbReference type="EMBL" id="WNWS01000344">
    <property type="protein sequence ID" value="KAE9970103.1"/>
    <property type="molecule type" value="Genomic_DNA"/>
</dbReference>
<evidence type="ECO:0000313" key="1">
    <source>
        <dbReference type="EMBL" id="KAE9970103.1"/>
    </source>
</evidence>
<comment type="caution">
    <text evidence="1">The sequence shown here is derived from an EMBL/GenBank/DDBJ whole genome shotgun (WGS) entry which is preliminary data.</text>
</comment>
<organism evidence="1 2">
    <name type="scientific">Venturia inaequalis</name>
    <name type="common">Apple scab fungus</name>
    <dbReference type="NCBI Taxonomy" id="5025"/>
    <lineage>
        <taxon>Eukaryota</taxon>
        <taxon>Fungi</taxon>
        <taxon>Dikarya</taxon>
        <taxon>Ascomycota</taxon>
        <taxon>Pezizomycotina</taxon>
        <taxon>Dothideomycetes</taxon>
        <taxon>Pleosporomycetidae</taxon>
        <taxon>Venturiales</taxon>
        <taxon>Venturiaceae</taxon>
        <taxon>Venturia</taxon>
    </lineage>
</organism>
<reference evidence="1 2" key="1">
    <citation type="submission" date="2018-12" db="EMBL/GenBank/DDBJ databases">
        <title>Venturia inaequalis Genome Resource.</title>
        <authorList>
            <person name="Lichtner F.J."/>
        </authorList>
    </citation>
    <scope>NUCLEOTIDE SEQUENCE [LARGE SCALE GENOMIC DNA]</scope>
    <source>
        <strain evidence="1 2">120213</strain>
    </source>
</reference>
<accession>A0A8H3YSA3</accession>
<evidence type="ECO:0000313" key="2">
    <source>
        <dbReference type="Proteomes" id="UP000447873"/>
    </source>
</evidence>
<gene>
    <name evidence="1" type="ORF">EG328_006487</name>
</gene>
<dbReference type="Proteomes" id="UP000447873">
    <property type="component" value="Unassembled WGS sequence"/>
</dbReference>